<protein>
    <recommendedName>
        <fullName evidence="1">DUF6314 domain-containing protein</fullName>
    </recommendedName>
</protein>
<evidence type="ECO:0000259" key="1">
    <source>
        <dbReference type="Pfam" id="PF19834"/>
    </source>
</evidence>
<name>A0ABP7KDW6_9RHOB</name>
<feature type="domain" description="DUF6314" evidence="1">
    <location>
        <begin position="7"/>
        <end position="134"/>
    </location>
</feature>
<evidence type="ECO:0000313" key="2">
    <source>
        <dbReference type="EMBL" id="GAA3872758.1"/>
    </source>
</evidence>
<evidence type="ECO:0000313" key="3">
    <source>
        <dbReference type="Proteomes" id="UP001399917"/>
    </source>
</evidence>
<keyword evidence="3" id="KW-1185">Reference proteome</keyword>
<dbReference type="Pfam" id="PF19834">
    <property type="entry name" value="DUF6314"/>
    <property type="match status" value="1"/>
</dbReference>
<organism evidence="2 3">
    <name type="scientific">Celeribacter arenosi</name>
    <dbReference type="NCBI Taxonomy" id="792649"/>
    <lineage>
        <taxon>Bacteria</taxon>
        <taxon>Pseudomonadati</taxon>
        <taxon>Pseudomonadota</taxon>
        <taxon>Alphaproteobacteria</taxon>
        <taxon>Rhodobacterales</taxon>
        <taxon>Roseobacteraceae</taxon>
        <taxon>Celeribacter</taxon>
    </lineage>
</organism>
<accession>A0ABP7KDW6</accession>
<sequence length="137" mass="15714">MRTLDDFEGHWTISRHIEDARARQTGTLTGTCTFTRTDTGLLQTETGTLTLAGTSFEATRRYLWHSDGDLIAVHFDDGRFFHHVDPAATNPTAGHDCAPDRYDVTYDFSRWPMWQSRWHVAGPRKDYVSTTTFENSR</sequence>
<dbReference type="RefSeq" id="WP_344847345.1">
    <property type="nucleotide sequence ID" value="NZ_BAABDF010000007.1"/>
</dbReference>
<dbReference type="InterPro" id="IPR045632">
    <property type="entry name" value="DUF6314"/>
</dbReference>
<dbReference type="Proteomes" id="UP001399917">
    <property type="component" value="Unassembled WGS sequence"/>
</dbReference>
<comment type="caution">
    <text evidence="2">The sequence shown here is derived from an EMBL/GenBank/DDBJ whole genome shotgun (WGS) entry which is preliminary data.</text>
</comment>
<gene>
    <name evidence="2" type="ORF">GCM10022404_23270</name>
</gene>
<dbReference type="EMBL" id="BAABDF010000007">
    <property type="protein sequence ID" value="GAA3872758.1"/>
    <property type="molecule type" value="Genomic_DNA"/>
</dbReference>
<proteinExistence type="predicted"/>
<reference evidence="3" key="1">
    <citation type="journal article" date="2019" name="Int. J. Syst. Evol. Microbiol.">
        <title>The Global Catalogue of Microorganisms (GCM) 10K type strain sequencing project: providing services to taxonomists for standard genome sequencing and annotation.</title>
        <authorList>
            <consortium name="The Broad Institute Genomics Platform"/>
            <consortium name="The Broad Institute Genome Sequencing Center for Infectious Disease"/>
            <person name="Wu L."/>
            <person name="Ma J."/>
        </authorList>
    </citation>
    <scope>NUCLEOTIDE SEQUENCE [LARGE SCALE GENOMIC DNA]</scope>
    <source>
        <strain evidence="3">JCM 17190</strain>
    </source>
</reference>